<evidence type="ECO:0000313" key="9">
    <source>
        <dbReference type="EMBL" id="MBP2028561.1"/>
    </source>
</evidence>
<dbReference type="Pfam" id="PF00825">
    <property type="entry name" value="Ribonuclease_P"/>
    <property type="match status" value="1"/>
</dbReference>
<comment type="similarity">
    <text evidence="7">Belongs to the RnpA family.</text>
</comment>
<dbReference type="Gene3D" id="3.30.230.10">
    <property type="match status" value="1"/>
</dbReference>
<keyword evidence="10" id="KW-1185">Reference proteome</keyword>
<dbReference type="PROSITE" id="PS00648">
    <property type="entry name" value="RIBONUCLEASE_P"/>
    <property type="match status" value="1"/>
</dbReference>
<evidence type="ECO:0000256" key="7">
    <source>
        <dbReference type="HAMAP-Rule" id="MF_00227"/>
    </source>
</evidence>
<dbReference type="InterPro" id="IPR014721">
    <property type="entry name" value="Ribsml_uS5_D2-typ_fold_subgr"/>
</dbReference>
<comment type="subunit">
    <text evidence="7">Consists of a catalytic RNA component (M1 or rnpB) and a protein subunit.</text>
</comment>
<dbReference type="HAMAP" id="MF_00227">
    <property type="entry name" value="RNase_P"/>
    <property type="match status" value="1"/>
</dbReference>
<comment type="caution">
    <text evidence="9">The sequence shown here is derived from an EMBL/GenBank/DDBJ whole genome shotgun (WGS) entry which is preliminary data.</text>
</comment>
<dbReference type="EC" id="3.1.26.5" evidence="7 8"/>
<dbReference type="NCBIfam" id="TIGR00188">
    <property type="entry name" value="rnpA"/>
    <property type="match status" value="1"/>
</dbReference>
<dbReference type="RefSeq" id="WP_209661609.1">
    <property type="nucleotide sequence ID" value="NZ_JAGGLI010000032.1"/>
</dbReference>
<evidence type="ECO:0000256" key="1">
    <source>
        <dbReference type="ARBA" id="ARBA00002663"/>
    </source>
</evidence>
<dbReference type="SUPFAM" id="SSF54211">
    <property type="entry name" value="Ribosomal protein S5 domain 2-like"/>
    <property type="match status" value="1"/>
</dbReference>
<proteinExistence type="inferred from homology"/>
<evidence type="ECO:0000256" key="4">
    <source>
        <dbReference type="ARBA" id="ARBA00022759"/>
    </source>
</evidence>
<evidence type="ECO:0000256" key="8">
    <source>
        <dbReference type="NCBIfam" id="TIGR00188"/>
    </source>
</evidence>
<gene>
    <name evidence="7" type="primary">rnpA</name>
    <name evidence="9" type="ORF">J2Z35_002387</name>
</gene>
<keyword evidence="6 7" id="KW-0694">RNA-binding</keyword>
<evidence type="ECO:0000256" key="6">
    <source>
        <dbReference type="ARBA" id="ARBA00022884"/>
    </source>
</evidence>
<keyword evidence="5 7" id="KW-0378">Hydrolase</keyword>
<evidence type="ECO:0000256" key="2">
    <source>
        <dbReference type="ARBA" id="ARBA00022694"/>
    </source>
</evidence>
<accession>A0ABS4KN44</accession>
<evidence type="ECO:0000256" key="5">
    <source>
        <dbReference type="ARBA" id="ARBA00022801"/>
    </source>
</evidence>
<dbReference type="Proteomes" id="UP001314903">
    <property type="component" value="Unassembled WGS sequence"/>
</dbReference>
<dbReference type="PANTHER" id="PTHR33992">
    <property type="entry name" value="RIBONUCLEASE P PROTEIN COMPONENT"/>
    <property type="match status" value="1"/>
</dbReference>
<dbReference type="GO" id="GO:0004526">
    <property type="term" value="F:ribonuclease P activity"/>
    <property type="evidence" value="ECO:0007669"/>
    <property type="project" value="UniProtKB-EC"/>
</dbReference>
<keyword evidence="2 7" id="KW-0819">tRNA processing</keyword>
<organism evidence="9 10">
    <name type="scientific">Acetoanaerobium pronyense</name>
    <dbReference type="NCBI Taxonomy" id="1482736"/>
    <lineage>
        <taxon>Bacteria</taxon>
        <taxon>Bacillati</taxon>
        <taxon>Bacillota</taxon>
        <taxon>Clostridia</taxon>
        <taxon>Peptostreptococcales</taxon>
        <taxon>Filifactoraceae</taxon>
        <taxon>Acetoanaerobium</taxon>
    </lineage>
</organism>
<keyword evidence="4 7" id="KW-0255">Endonuclease</keyword>
<dbReference type="EMBL" id="JAGGLI010000032">
    <property type="protein sequence ID" value="MBP2028561.1"/>
    <property type="molecule type" value="Genomic_DNA"/>
</dbReference>
<dbReference type="PANTHER" id="PTHR33992:SF1">
    <property type="entry name" value="RIBONUCLEASE P PROTEIN COMPONENT"/>
    <property type="match status" value="1"/>
</dbReference>
<evidence type="ECO:0000256" key="3">
    <source>
        <dbReference type="ARBA" id="ARBA00022722"/>
    </source>
</evidence>
<dbReference type="InterPro" id="IPR020568">
    <property type="entry name" value="Ribosomal_Su5_D2-typ_SF"/>
</dbReference>
<reference evidence="9 10" key="1">
    <citation type="submission" date="2021-03" db="EMBL/GenBank/DDBJ databases">
        <title>Genomic Encyclopedia of Type Strains, Phase IV (KMG-IV): sequencing the most valuable type-strain genomes for metagenomic binning, comparative biology and taxonomic classification.</title>
        <authorList>
            <person name="Goeker M."/>
        </authorList>
    </citation>
    <scope>NUCLEOTIDE SEQUENCE [LARGE SCALE GENOMIC DNA]</scope>
    <source>
        <strain evidence="9 10">DSM 27512</strain>
    </source>
</reference>
<protein>
    <recommendedName>
        <fullName evidence="7 8">Ribonuclease P protein component</fullName>
        <shortName evidence="7">RNase P protein</shortName>
        <shortName evidence="7">RNaseP protein</shortName>
        <ecNumber evidence="7 8">3.1.26.5</ecNumber>
    </recommendedName>
    <alternativeName>
        <fullName evidence="7">Protein C5</fullName>
    </alternativeName>
</protein>
<comment type="catalytic activity">
    <reaction evidence="7">
        <text>Endonucleolytic cleavage of RNA, removing 5'-extranucleotides from tRNA precursor.</text>
        <dbReference type="EC" id="3.1.26.5"/>
    </reaction>
</comment>
<comment type="function">
    <text evidence="1 7">RNaseP catalyzes the removal of the 5'-leader sequence from pre-tRNA to produce the mature 5'-terminus. It can also cleave other RNA substrates such as 4.5S RNA. The protein component plays an auxiliary but essential role in vivo by binding to the 5'-leader sequence and broadening the substrate specificity of the ribozyme.</text>
</comment>
<keyword evidence="3 7" id="KW-0540">Nuclease</keyword>
<dbReference type="InterPro" id="IPR020539">
    <property type="entry name" value="RNase_P_CS"/>
</dbReference>
<evidence type="ECO:0000313" key="10">
    <source>
        <dbReference type="Proteomes" id="UP001314903"/>
    </source>
</evidence>
<sequence length="110" mass="12939">MNHQRLRKDADFKNVYKRGKSFANKTLVMYYRKNGCDFNRIGFSVSKKIGKAVTRNKIRRLIKENLKDMNDLEQGYDIIFIARIPSAELDFRDMGKSLRHLLKKTGVVKK</sequence>
<dbReference type="InterPro" id="IPR000100">
    <property type="entry name" value="RNase_P"/>
</dbReference>
<name>A0ABS4KN44_9FIRM</name>